<dbReference type="Pfam" id="PF14027">
    <property type="entry name" value="Questin_oxidase"/>
    <property type="match status" value="1"/>
</dbReference>
<protein>
    <recommendedName>
        <fullName evidence="4">HypA-like protein</fullName>
    </recommendedName>
</protein>
<organism evidence="2 3">
    <name type="scientific">Salinomyces thailandicus</name>
    <dbReference type="NCBI Taxonomy" id="706561"/>
    <lineage>
        <taxon>Eukaryota</taxon>
        <taxon>Fungi</taxon>
        <taxon>Dikarya</taxon>
        <taxon>Ascomycota</taxon>
        <taxon>Pezizomycotina</taxon>
        <taxon>Dothideomycetes</taxon>
        <taxon>Dothideomycetidae</taxon>
        <taxon>Mycosphaerellales</taxon>
        <taxon>Teratosphaeriaceae</taxon>
        <taxon>Salinomyces</taxon>
    </lineage>
</organism>
<evidence type="ECO:0000313" key="3">
    <source>
        <dbReference type="Proteomes" id="UP000308549"/>
    </source>
</evidence>
<comment type="caution">
    <text evidence="2">The sequence shown here is derived from an EMBL/GenBank/DDBJ whole genome shotgun (WGS) entry which is preliminary data.</text>
</comment>
<evidence type="ECO:0008006" key="4">
    <source>
        <dbReference type="Google" id="ProtNLM"/>
    </source>
</evidence>
<dbReference type="EMBL" id="NAJL01000029">
    <property type="protein sequence ID" value="TKA26333.1"/>
    <property type="molecule type" value="Genomic_DNA"/>
</dbReference>
<name>A0A4U0TVE3_9PEZI</name>
<keyword evidence="1" id="KW-0560">Oxidoreductase</keyword>
<dbReference type="InterPro" id="IPR025337">
    <property type="entry name" value="Questin_oxidase-like"/>
</dbReference>
<sequence length="437" mass="49520">MATPSTVRLSLGTPPQYYRQGILQESANAASELLQKNHEKHHVFFNRSGFHNHIAHHLLTLYALGAGPGEIQEAYNGNVGYQRPPQPLDGAALAELHDLEKFSSRLGEEKHFNDFLVFFQDEMARSSWQDVVNKYLLAGDERADGLLARTYSGFLHPCIHLGFGVEFHQPAIVAEALAQAAVHDHYLSPFFKLAEMSAREGGSEPSGTMVELLDAIHANPDLQKAPRWSDDNKLRDGIINRAAERMVHYASQYRVQPDELERKTAEMINATAYFTAGAQRPGKAIKWDFYFIHSVNCAIFYSAFLHADWISEANKCRLLEWKVWNDLAMYASRKSPEIRLDLIRKYEPKQPASWESVQGRACSIEDDGHVSKVIRALAHGQKVCEPFEDREEFRVKRDDWLRMACSVIDSVEVGGPRWVRSAGFDEAWKDVPARAQL</sequence>
<dbReference type="PANTHER" id="PTHR35870:SF1">
    <property type="entry name" value="PROTEIN, PUTATIVE (AFU_ORTHOLOGUE AFUA_5G03330)-RELATED"/>
    <property type="match status" value="1"/>
</dbReference>
<evidence type="ECO:0000313" key="2">
    <source>
        <dbReference type="EMBL" id="TKA26333.1"/>
    </source>
</evidence>
<keyword evidence="3" id="KW-1185">Reference proteome</keyword>
<dbReference type="PANTHER" id="PTHR35870">
    <property type="entry name" value="PROTEIN, PUTATIVE (AFU_ORTHOLOGUE AFUA_5G03330)-RELATED"/>
    <property type="match status" value="1"/>
</dbReference>
<accession>A0A4U0TVE3</accession>
<proteinExistence type="predicted"/>
<dbReference type="GO" id="GO:0016491">
    <property type="term" value="F:oxidoreductase activity"/>
    <property type="evidence" value="ECO:0007669"/>
    <property type="project" value="UniProtKB-KW"/>
</dbReference>
<gene>
    <name evidence="2" type="ORF">B0A50_05112</name>
</gene>
<dbReference type="OrthoDB" id="10004862at2759"/>
<evidence type="ECO:0000256" key="1">
    <source>
        <dbReference type="ARBA" id="ARBA00023002"/>
    </source>
</evidence>
<dbReference type="Proteomes" id="UP000308549">
    <property type="component" value="Unassembled WGS sequence"/>
</dbReference>
<dbReference type="AlphaFoldDB" id="A0A4U0TVE3"/>
<reference evidence="2 3" key="1">
    <citation type="submission" date="2017-03" db="EMBL/GenBank/DDBJ databases">
        <title>Genomes of endolithic fungi from Antarctica.</title>
        <authorList>
            <person name="Coleine C."/>
            <person name="Masonjones S."/>
            <person name="Stajich J.E."/>
        </authorList>
    </citation>
    <scope>NUCLEOTIDE SEQUENCE [LARGE SCALE GENOMIC DNA]</scope>
    <source>
        <strain evidence="2 3">CCFEE 6315</strain>
    </source>
</reference>